<dbReference type="GO" id="GO:0016853">
    <property type="term" value="F:isomerase activity"/>
    <property type="evidence" value="ECO:0007669"/>
    <property type="project" value="UniProtKB-KW"/>
</dbReference>
<accession>A0A1H2W342</accession>
<dbReference type="RefSeq" id="WP_245757184.1">
    <property type="nucleotide sequence ID" value="NZ_FNON01000001.1"/>
</dbReference>
<sequence length="221" mass="24267">MPETRTTSLRIDIWSDVICPWCYIGKRRMETALAQFEHADEVELHWHSFQLDPAHAKGHRVPVQEMLATKFGAPPAQVNAMQQRVTDLAAAEGLTYHLDRAIAVSTLDAHRLGHLAAEHGLGDRMHERLLKAHLSDGEVLDDLDTLIRLAAEVGVPEDEAGDVLRGTKYAAEVQADIDQAKRLGITGVPFFVLNGTHGVSGAQSAETFLAALEQARVRRDG</sequence>
<dbReference type="STRING" id="589385.SAMN05421504_1011413"/>
<feature type="domain" description="DSBA-like thioredoxin" evidence="1">
    <location>
        <begin position="11"/>
        <end position="212"/>
    </location>
</feature>
<organism evidence="2 3">
    <name type="scientific">Amycolatopsis xylanica</name>
    <dbReference type="NCBI Taxonomy" id="589385"/>
    <lineage>
        <taxon>Bacteria</taxon>
        <taxon>Bacillati</taxon>
        <taxon>Actinomycetota</taxon>
        <taxon>Actinomycetes</taxon>
        <taxon>Pseudonocardiales</taxon>
        <taxon>Pseudonocardiaceae</taxon>
        <taxon>Amycolatopsis</taxon>
    </lineage>
</organism>
<dbReference type="GO" id="GO:0016491">
    <property type="term" value="F:oxidoreductase activity"/>
    <property type="evidence" value="ECO:0007669"/>
    <property type="project" value="InterPro"/>
</dbReference>
<evidence type="ECO:0000313" key="3">
    <source>
        <dbReference type="Proteomes" id="UP000199515"/>
    </source>
</evidence>
<protein>
    <submittedName>
        <fullName evidence="2">Predicted dithiol-disulfide isomerase, DsbA family</fullName>
    </submittedName>
</protein>
<evidence type="ECO:0000259" key="1">
    <source>
        <dbReference type="Pfam" id="PF01323"/>
    </source>
</evidence>
<dbReference type="PANTHER" id="PTHR13887">
    <property type="entry name" value="GLUTATHIONE S-TRANSFERASE KAPPA"/>
    <property type="match status" value="1"/>
</dbReference>
<dbReference type="InterPro" id="IPR001853">
    <property type="entry name" value="DSBA-like_thioredoxin_dom"/>
</dbReference>
<dbReference type="PANTHER" id="PTHR13887:SF41">
    <property type="entry name" value="THIOREDOXIN SUPERFAMILY PROTEIN"/>
    <property type="match status" value="1"/>
</dbReference>
<dbReference type="Proteomes" id="UP000199515">
    <property type="component" value="Unassembled WGS sequence"/>
</dbReference>
<dbReference type="Pfam" id="PF01323">
    <property type="entry name" value="DSBA"/>
    <property type="match status" value="1"/>
</dbReference>
<dbReference type="AlphaFoldDB" id="A0A1H2W342"/>
<gene>
    <name evidence="2" type="ORF">SAMN05421504_1011413</name>
</gene>
<dbReference type="InterPro" id="IPR036249">
    <property type="entry name" value="Thioredoxin-like_sf"/>
</dbReference>
<reference evidence="2 3" key="1">
    <citation type="submission" date="2016-10" db="EMBL/GenBank/DDBJ databases">
        <authorList>
            <person name="de Groot N.N."/>
        </authorList>
    </citation>
    <scope>NUCLEOTIDE SEQUENCE [LARGE SCALE GENOMIC DNA]</scope>
    <source>
        <strain evidence="2 3">CPCC 202699</strain>
    </source>
</reference>
<dbReference type="EMBL" id="FNON01000001">
    <property type="protein sequence ID" value="SDW75072.1"/>
    <property type="molecule type" value="Genomic_DNA"/>
</dbReference>
<dbReference type="CDD" id="cd03024">
    <property type="entry name" value="DsbA_FrnE"/>
    <property type="match status" value="1"/>
</dbReference>
<name>A0A1H2W342_9PSEU</name>
<keyword evidence="3" id="KW-1185">Reference proteome</keyword>
<evidence type="ECO:0000313" key="2">
    <source>
        <dbReference type="EMBL" id="SDW75072.1"/>
    </source>
</evidence>
<dbReference type="Gene3D" id="3.40.30.10">
    <property type="entry name" value="Glutaredoxin"/>
    <property type="match status" value="1"/>
</dbReference>
<proteinExistence type="predicted"/>
<dbReference type="SUPFAM" id="SSF52833">
    <property type="entry name" value="Thioredoxin-like"/>
    <property type="match status" value="1"/>
</dbReference>
<keyword evidence="2" id="KW-0413">Isomerase</keyword>